<evidence type="ECO:0000259" key="2">
    <source>
        <dbReference type="PROSITE" id="PS50097"/>
    </source>
</evidence>
<keyword evidence="4" id="KW-1185">Reference proteome</keyword>
<evidence type="ECO:0000313" key="4">
    <source>
        <dbReference type="Proteomes" id="UP000078512"/>
    </source>
</evidence>
<feature type="domain" description="BTB" evidence="2">
    <location>
        <begin position="142"/>
        <end position="173"/>
    </location>
</feature>
<feature type="compositionally biased region" description="Acidic residues" evidence="1">
    <location>
        <begin position="302"/>
        <end position="323"/>
    </location>
</feature>
<evidence type="ECO:0000313" key="3">
    <source>
        <dbReference type="EMBL" id="OAQ30296.1"/>
    </source>
</evidence>
<feature type="region of interest" description="Disordered" evidence="1">
    <location>
        <begin position="178"/>
        <end position="256"/>
    </location>
</feature>
<evidence type="ECO:0000256" key="1">
    <source>
        <dbReference type="SAM" id="MobiDB-lite"/>
    </source>
</evidence>
<reference evidence="3 4" key="1">
    <citation type="submission" date="2016-05" db="EMBL/GenBank/DDBJ databases">
        <title>Genome sequencing reveals origins of a unique bacterial endosymbiosis in the earliest lineages of terrestrial Fungi.</title>
        <authorList>
            <consortium name="DOE Joint Genome Institute"/>
            <person name="Uehling J."/>
            <person name="Gryganskyi A."/>
            <person name="Hameed K."/>
            <person name="Tschaplinski T."/>
            <person name="Misztal P."/>
            <person name="Wu S."/>
            <person name="Desiro A."/>
            <person name="Vande Pol N."/>
            <person name="Du Z.-Y."/>
            <person name="Zienkiewicz A."/>
            <person name="Zienkiewicz K."/>
            <person name="Morin E."/>
            <person name="Tisserant E."/>
            <person name="Splivallo R."/>
            <person name="Hainaut M."/>
            <person name="Henrissat B."/>
            <person name="Ohm R."/>
            <person name="Kuo A."/>
            <person name="Yan J."/>
            <person name="Lipzen A."/>
            <person name="Nolan M."/>
            <person name="Labutti K."/>
            <person name="Barry K."/>
            <person name="Goldstein A."/>
            <person name="Labbe J."/>
            <person name="Schadt C."/>
            <person name="Tuskan G."/>
            <person name="Grigoriev I."/>
            <person name="Martin F."/>
            <person name="Vilgalys R."/>
            <person name="Bonito G."/>
        </authorList>
    </citation>
    <scope>NUCLEOTIDE SEQUENCE [LARGE SCALE GENOMIC DNA]</scope>
    <source>
        <strain evidence="3 4">AG-77</strain>
    </source>
</reference>
<organism evidence="3 4">
    <name type="scientific">Linnemannia elongata AG-77</name>
    <dbReference type="NCBI Taxonomy" id="1314771"/>
    <lineage>
        <taxon>Eukaryota</taxon>
        <taxon>Fungi</taxon>
        <taxon>Fungi incertae sedis</taxon>
        <taxon>Mucoromycota</taxon>
        <taxon>Mortierellomycotina</taxon>
        <taxon>Mortierellomycetes</taxon>
        <taxon>Mortierellales</taxon>
        <taxon>Mortierellaceae</taxon>
        <taxon>Linnemannia</taxon>
    </lineage>
</organism>
<dbReference type="EMBL" id="KV442036">
    <property type="protein sequence ID" value="OAQ30296.1"/>
    <property type="molecule type" value="Genomic_DNA"/>
</dbReference>
<dbReference type="Gene3D" id="3.30.710.10">
    <property type="entry name" value="Potassium Channel Kv1.1, Chain A"/>
    <property type="match status" value="1"/>
</dbReference>
<feature type="compositionally biased region" description="Low complexity" evidence="1">
    <location>
        <begin position="277"/>
        <end position="291"/>
    </location>
</feature>
<dbReference type="InterPro" id="IPR011333">
    <property type="entry name" value="SKP1/BTB/POZ_sf"/>
</dbReference>
<accession>A0A197K0S8</accession>
<dbReference type="AlphaFoldDB" id="A0A197K0S8"/>
<name>A0A197K0S8_9FUNG</name>
<feature type="compositionally biased region" description="Polar residues" evidence="1">
    <location>
        <begin position="185"/>
        <end position="198"/>
    </location>
</feature>
<feature type="compositionally biased region" description="Low complexity" evidence="1">
    <location>
        <begin position="235"/>
        <end position="256"/>
    </location>
</feature>
<feature type="region of interest" description="Disordered" evidence="1">
    <location>
        <begin position="277"/>
        <end position="336"/>
    </location>
</feature>
<dbReference type="InterPro" id="IPR000210">
    <property type="entry name" value="BTB/POZ_dom"/>
</dbReference>
<dbReference type="SUPFAM" id="SSF54695">
    <property type="entry name" value="POZ domain"/>
    <property type="match status" value="1"/>
</dbReference>
<proteinExistence type="predicted"/>
<protein>
    <recommendedName>
        <fullName evidence="2">BTB domain-containing protein</fullName>
    </recommendedName>
</protein>
<feature type="region of interest" description="Disordered" evidence="1">
    <location>
        <begin position="27"/>
        <end position="100"/>
    </location>
</feature>
<dbReference type="OrthoDB" id="2432912at2759"/>
<dbReference type="Proteomes" id="UP000078512">
    <property type="component" value="Unassembled WGS sequence"/>
</dbReference>
<feature type="compositionally biased region" description="Basic and acidic residues" evidence="1">
    <location>
        <begin position="199"/>
        <end position="229"/>
    </location>
</feature>
<feature type="compositionally biased region" description="Polar residues" evidence="1">
    <location>
        <begin position="81"/>
        <end position="95"/>
    </location>
</feature>
<sequence>MADCHFQHTFFTQSPLSSTLYITADNNNNTTSSANPPSPFPSSPSIPSRHLGQHQNYHFHQHHSLHDHNPHQHPTPNHNPAQISTFSTDQSSSATPPFPVNDRKDSTCYCSGSFPPDTYYAHAVAKYLLPDGPSMFGRRSDANCILCVGDVKYYVHVPMLASRSPIFRRIFTEMIDSEAWGPNGDASSDDYSTNSNISVHDEQHDDLDVGHDNDGHHLLSGEVGGERGRGGGGWSAHASTPTSLSTSTTNTKTGTATTTITTTTAITTVRTLTTSMATTPTTSITSTTMDSSMDEDQHGCYEDDDDDEEEDDDEGEDEEDGDEREQSKAAVEGEEEKLPRLTLHFADPVGSRFDELLYWIYTDQSDRWLTHFTPQNYAAILQNIALLNLATPTVLAICRAFEQSSANAKGDVPMGFADEYFMLPRSTLFPIPQPPSSTSIFSPVVESATHFL</sequence>
<gene>
    <name evidence="3" type="ORF">K457DRAFT_137390</name>
</gene>
<dbReference type="PROSITE" id="PS50097">
    <property type="entry name" value="BTB"/>
    <property type="match status" value="1"/>
</dbReference>